<evidence type="ECO:0000313" key="2">
    <source>
        <dbReference type="Proteomes" id="UP001298681"/>
    </source>
</evidence>
<comment type="caution">
    <text evidence="1">The sequence shown here is derived from an EMBL/GenBank/DDBJ whole genome shotgun (WGS) entry which is preliminary data.</text>
</comment>
<dbReference type="Proteomes" id="UP001298681">
    <property type="component" value="Unassembled WGS sequence"/>
</dbReference>
<organism evidence="1 2">
    <name type="scientific">Anaeromassilibacillus senegalensis</name>
    <dbReference type="NCBI Taxonomy" id="1673717"/>
    <lineage>
        <taxon>Bacteria</taxon>
        <taxon>Bacillati</taxon>
        <taxon>Bacillota</taxon>
        <taxon>Clostridia</taxon>
        <taxon>Eubacteriales</taxon>
        <taxon>Acutalibacteraceae</taxon>
        <taxon>Anaeromassilibacillus</taxon>
    </lineage>
</organism>
<gene>
    <name evidence="1" type="ORF">L0P57_08975</name>
</gene>
<dbReference type="InterPro" id="IPR029039">
    <property type="entry name" value="Flavoprotein-like_sf"/>
</dbReference>
<keyword evidence="2" id="KW-1185">Reference proteome</keyword>
<protein>
    <recommendedName>
        <fullName evidence="3">Flavodoxin domain-containing protein</fullName>
    </recommendedName>
</protein>
<name>A0ABS9MLG0_9FIRM</name>
<evidence type="ECO:0000313" key="1">
    <source>
        <dbReference type="EMBL" id="MCG4611062.1"/>
    </source>
</evidence>
<proteinExistence type="predicted"/>
<dbReference type="RefSeq" id="WP_207651959.1">
    <property type="nucleotide sequence ID" value="NZ_JAKNHQ010000011.1"/>
</dbReference>
<sequence>MIFYFSATGNSLYAAKRFSDTPVSIPQIMRGTERQFSDDAIGIVCPVYAGEPPKMVKRFLRESSFQADYFYFVLTFIWRAARQDALTTLTISPFTIAGRAALSGKSAMALIFILRPGILCWIVRLPKTIIAAFR</sequence>
<evidence type="ECO:0008006" key="3">
    <source>
        <dbReference type="Google" id="ProtNLM"/>
    </source>
</evidence>
<dbReference type="SUPFAM" id="SSF52218">
    <property type="entry name" value="Flavoproteins"/>
    <property type="match status" value="1"/>
</dbReference>
<dbReference type="EMBL" id="JAKNHQ010000011">
    <property type="protein sequence ID" value="MCG4611062.1"/>
    <property type="molecule type" value="Genomic_DNA"/>
</dbReference>
<reference evidence="1 2" key="1">
    <citation type="submission" date="2022-01" db="EMBL/GenBank/DDBJ databases">
        <title>Collection of gut derived symbiotic bacterial strains cultured from healthy donors.</title>
        <authorList>
            <person name="Lin H."/>
            <person name="Kohout C."/>
            <person name="Waligurski E."/>
            <person name="Pamer E.G."/>
        </authorList>
    </citation>
    <scope>NUCLEOTIDE SEQUENCE [LARGE SCALE GENOMIC DNA]</scope>
    <source>
        <strain evidence="1 2">DFI.7.58</strain>
    </source>
</reference>
<accession>A0ABS9MLG0</accession>